<evidence type="ECO:0000313" key="2">
    <source>
        <dbReference type="EMBL" id="GAA6169610.1"/>
    </source>
</evidence>
<dbReference type="Pfam" id="PF00089">
    <property type="entry name" value="Trypsin"/>
    <property type="match status" value="1"/>
</dbReference>
<evidence type="ECO:0000313" key="3">
    <source>
        <dbReference type="Proteomes" id="UP001465153"/>
    </source>
</evidence>
<organism evidence="2 3">
    <name type="scientific">Sessilibacter corallicola</name>
    <dbReference type="NCBI Taxonomy" id="2904075"/>
    <lineage>
        <taxon>Bacteria</taxon>
        <taxon>Pseudomonadati</taxon>
        <taxon>Pseudomonadota</taxon>
        <taxon>Gammaproteobacteria</taxon>
        <taxon>Cellvibrionales</taxon>
        <taxon>Cellvibrionaceae</taxon>
        <taxon>Sessilibacter</taxon>
    </lineage>
</organism>
<dbReference type="InterPro" id="IPR043504">
    <property type="entry name" value="Peptidase_S1_PA_chymotrypsin"/>
</dbReference>
<keyword evidence="3" id="KW-1185">Reference proteome</keyword>
<gene>
    <name evidence="2" type="ORF">NBRC116591_34210</name>
</gene>
<evidence type="ECO:0000259" key="1">
    <source>
        <dbReference type="Pfam" id="PF00089"/>
    </source>
</evidence>
<sequence length="507" mass="57595">MTGLIDDYLKTYVAKVWVEINDQDFQVGTGMLLSKRWVISAKHVIEIEDKIEEDKIRVGFPEAKNKGLSGFKNPMLVHKVYSFENSDVVFIELDADLPVSIFLLQLGRKFSDSFQGEQWKGCGYPKYSKEFSETCEDIAGEFHLTPQNNPKVQVESSYFVNDPEELKGASGSVVVRNGMIYGVIEKITPEIKNKFYIDSLPYLFKCSDEFNSFFQDNLSLSESRAVLVKVCKTSLESKLCETESFIESLKGYLKCESFFSVDFFGWLLDSFTPLDILDQLIQFLEEHRGLFDDKSASKWNEWVDAAEYLGKWVLLFSVKPEFNLKSDNLWHDLDLEEPLFGEVVVSRQLIKCPGFIIENGFLGFDHPSISSDIYDANAIKVSIKSFLTYLFVDLRPTATLESANSLDVSDLIRRIKLSVEGKVRRAIKEKVIEAQKFVYYFVDETSIDLVNLEPINTMVSDLRGKLQFVTVSENAGTHDASEEGDGSLLTALSDIMNMKNFDVIEGS</sequence>
<name>A0ABQ0AD86_9GAMM</name>
<dbReference type="EMBL" id="BAABWN010000013">
    <property type="protein sequence ID" value="GAA6169610.1"/>
    <property type="molecule type" value="Genomic_DNA"/>
</dbReference>
<dbReference type="InterPro" id="IPR009003">
    <property type="entry name" value="Peptidase_S1_PA"/>
</dbReference>
<reference evidence="2 3" key="1">
    <citation type="submission" date="2024-04" db="EMBL/GenBank/DDBJ databases">
        <title>Draft genome sequence of Sessilibacter corallicola NBRC 116591.</title>
        <authorList>
            <person name="Miyakawa T."/>
            <person name="Kusuya Y."/>
            <person name="Miura T."/>
        </authorList>
    </citation>
    <scope>NUCLEOTIDE SEQUENCE [LARGE SCALE GENOMIC DNA]</scope>
    <source>
        <strain evidence="2 3">KU-00831-HH</strain>
    </source>
</reference>
<dbReference type="InterPro" id="IPR001254">
    <property type="entry name" value="Trypsin_dom"/>
</dbReference>
<accession>A0ABQ0AD86</accession>
<dbReference type="RefSeq" id="WP_353304090.1">
    <property type="nucleotide sequence ID" value="NZ_BAABWN010000013.1"/>
</dbReference>
<protein>
    <recommendedName>
        <fullName evidence="1">Peptidase S1 domain-containing protein</fullName>
    </recommendedName>
</protein>
<dbReference type="Proteomes" id="UP001465153">
    <property type="component" value="Unassembled WGS sequence"/>
</dbReference>
<feature type="domain" description="Peptidase S1" evidence="1">
    <location>
        <begin position="18"/>
        <end position="136"/>
    </location>
</feature>
<dbReference type="SUPFAM" id="SSF50494">
    <property type="entry name" value="Trypsin-like serine proteases"/>
    <property type="match status" value="1"/>
</dbReference>
<proteinExistence type="predicted"/>
<comment type="caution">
    <text evidence="2">The sequence shown here is derived from an EMBL/GenBank/DDBJ whole genome shotgun (WGS) entry which is preliminary data.</text>
</comment>
<dbReference type="Gene3D" id="2.40.10.10">
    <property type="entry name" value="Trypsin-like serine proteases"/>
    <property type="match status" value="2"/>
</dbReference>